<organism evidence="2 3">
    <name type="scientific">Penicillium cf. viridicatum</name>
    <dbReference type="NCBI Taxonomy" id="2972119"/>
    <lineage>
        <taxon>Eukaryota</taxon>
        <taxon>Fungi</taxon>
        <taxon>Dikarya</taxon>
        <taxon>Ascomycota</taxon>
        <taxon>Pezizomycotina</taxon>
        <taxon>Eurotiomycetes</taxon>
        <taxon>Eurotiomycetidae</taxon>
        <taxon>Eurotiales</taxon>
        <taxon>Aspergillaceae</taxon>
        <taxon>Penicillium</taxon>
    </lineage>
</organism>
<gene>
    <name evidence="2" type="ORF">N7449_007612</name>
</gene>
<sequence>MVLLYLILRHILSLTSQVVQTICYNGEISLVMTAMAFCLTLPSLAFSPSNDTHPGTSLALEDVSLQSLHFPQKLSPVNILGNASLLLKHFQKNIIPQMTVVPLAKSPWNILNVPAALVTLGELAIMESENVSHARQANLYSLLACSAVHLAMDLSTETIGSCPRNHWKDVSEQVYQDAI</sequence>
<dbReference type="Proteomes" id="UP001150942">
    <property type="component" value="Unassembled WGS sequence"/>
</dbReference>
<reference evidence="2" key="2">
    <citation type="journal article" date="2023" name="IMA Fungus">
        <title>Comparative genomic study of the Penicillium genus elucidates a diverse pangenome and 15 lateral gene transfer events.</title>
        <authorList>
            <person name="Petersen C."/>
            <person name="Sorensen T."/>
            <person name="Nielsen M.R."/>
            <person name="Sondergaard T.E."/>
            <person name="Sorensen J.L."/>
            <person name="Fitzpatrick D.A."/>
            <person name="Frisvad J.C."/>
            <person name="Nielsen K.L."/>
        </authorList>
    </citation>
    <scope>NUCLEOTIDE SEQUENCE</scope>
    <source>
        <strain evidence="2">IBT 20477</strain>
    </source>
</reference>
<dbReference type="InterPro" id="IPR021858">
    <property type="entry name" value="Fun_TF"/>
</dbReference>
<accession>A0A9W9JHT0</accession>
<keyword evidence="3" id="KW-1185">Reference proteome</keyword>
<evidence type="ECO:0000256" key="1">
    <source>
        <dbReference type="SAM" id="SignalP"/>
    </source>
</evidence>
<comment type="caution">
    <text evidence="2">The sequence shown here is derived from an EMBL/GenBank/DDBJ whole genome shotgun (WGS) entry which is preliminary data.</text>
</comment>
<feature type="signal peptide" evidence="1">
    <location>
        <begin position="1"/>
        <end position="17"/>
    </location>
</feature>
<evidence type="ECO:0000313" key="3">
    <source>
        <dbReference type="Proteomes" id="UP001150942"/>
    </source>
</evidence>
<name>A0A9W9JHT0_9EURO</name>
<reference evidence="2" key="1">
    <citation type="submission" date="2022-11" db="EMBL/GenBank/DDBJ databases">
        <authorList>
            <person name="Petersen C."/>
        </authorList>
    </citation>
    <scope>NUCLEOTIDE SEQUENCE</scope>
    <source>
        <strain evidence="2">IBT 20477</strain>
    </source>
</reference>
<dbReference type="EMBL" id="JAPQKQ010000005">
    <property type="protein sequence ID" value="KAJ5197133.1"/>
    <property type="molecule type" value="Genomic_DNA"/>
</dbReference>
<keyword evidence="1" id="KW-0732">Signal</keyword>
<proteinExistence type="predicted"/>
<evidence type="ECO:0000313" key="2">
    <source>
        <dbReference type="EMBL" id="KAJ5197133.1"/>
    </source>
</evidence>
<dbReference type="OrthoDB" id="5089701at2759"/>
<dbReference type="Pfam" id="PF11951">
    <property type="entry name" value="Fungal_trans_2"/>
    <property type="match status" value="1"/>
</dbReference>
<protein>
    <submittedName>
        <fullName evidence="2">Uncharacterized protein</fullName>
    </submittedName>
</protein>
<dbReference type="AlphaFoldDB" id="A0A9W9JHT0"/>
<feature type="chain" id="PRO_5040952677" evidence="1">
    <location>
        <begin position="18"/>
        <end position="179"/>
    </location>
</feature>